<sequence>MAELNPGPLDRSILQEQDCHISEVIWSGRFIWRPYVGFEEELANIVDEEEMEVFSSQTVVVCYWIVERHNSNRVMKQFGLQQIIPPPFYGAFNKENRVLKATVDYSKKMQEGIKEWNDRKISVLEGEVEVDSNRQSDEYFQWYRGITRLRIGRFEVVEGATNPDLEQEHNHTQQDSSPSQSHPQTNLSDSTMMEIGDFASHLLLGVEDMKKQPDKEIKIDEFLDRISRKIMRFKSACASSSLPSLRSLSTMKKQAGEFSQGSVVSISSNLREDVKNLILARLPIRDAVRTSILSKKWRHNWVSIPDIVFDKDCFMEGASKTEHASVVDQVLLGHVGPIRTFSCTPYVPRSSDIYRWIPFLSRNGIKNLILAGNVVADRYDVPSSIFYCQELCHLELSRCMLKVPPTSKGFQNLLVLNLYSVSISEDDFALLISKCPLLETLKLRSGLFNVLHFHIHAPNLVNLEVGGTFREFSLGNSPLLTNVSVSFNFPSFNFPPLEHLNLAHANACSLTKFIGCSYGIERLTLDCCVIQFFCLAGVPEKLSVTLEHLKYLEVEIEWNSEEILAILCILRSSPNLKELKIRYGVNEVECRFRVLKEGAKFWGELTQFDCLLNHLRAVEIIGFGILSDLEFIKCILSNAPVLEKMIIYTNEYAQAEEVLKILSELTQFQGASAQARIMYLGHYKHREVLRS</sequence>
<name>A0A3S3NJA4_9MAGN</name>
<dbReference type="Pfam" id="PF08387">
    <property type="entry name" value="FBD"/>
    <property type="match status" value="1"/>
</dbReference>
<reference evidence="3 4" key="1">
    <citation type="journal article" date="2019" name="Nat. Plants">
        <title>Stout camphor tree genome fills gaps in understanding of flowering plant genome evolution.</title>
        <authorList>
            <person name="Chaw S.M."/>
            <person name="Liu Y.C."/>
            <person name="Wu Y.W."/>
            <person name="Wang H.Y."/>
            <person name="Lin C.I."/>
            <person name="Wu C.S."/>
            <person name="Ke H.M."/>
            <person name="Chang L.Y."/>
            <person name="Hsu C.Y."/>
            <person name="Yang H.T."/>
            <person name="Sudianto E."/>
            <person name="Hsu M.H."/>
            <person name="Wu K.P."/>
            <person name="Wang L.N."/>
            <person name="Leebens-Mack J.H."/>
            <person name="Tsai I.J."/>
        </authorList>
    </citation>
    <scope>NUCLEOTIDE SEQUENCE [LARGE SCALE GENOMIC DNA]</scope>
    <source>
        <strain evidence="4">cv. Chaw 1501</strain>
        <tissue evidence="3">Young leaves</tissue>
    </source>
</reference>
<accession>A0A3S3NJA4</accession>
<keyword evidence="4" id="KW-1185">Reference proteome</keyword>
<feature type="domain" description="FBD" evidence="2">
    <location>
        <begin position="609"/>
        <end position="680"/>
    </location>
</feature>
<dbReference type="Gene3D" id="3.80.10.10">
    <property type="entry name" value="Ribonuclease Inhibitor"/>
    <property type="match status" value="1"/>
</dbReference>
<dbReference type="Pfam" id="PF24758">
    <property type="entry name" value="LRR_At5g56370"/>
    <property type="match status" value="1"/>
</dbReference>
<dbReference type="SMART" id="SM00579">
    <property type="entry name" value="FBD"/>
    <property type="match status" value="1"/>
</dbReference>
<comment type="caution">
    <text evidence="3">The sequence shown here is derived from an EMBL/GenBank/DDBJ whole genome shotgun (WGS) entry which is preliminary data.</text>
</comment>
<dbReference type="PANTHER" id="PTHR34145:SF28">
    <property type="entry name" value="F-BOX DOMAIN-CONTAINING PROTEIN"/>
    <property type="match status" value="1"/>
</dbReference>
<dbReference type="SUPFAM" id="SSF81383">
    <property type="entry name" value="F-box domain"/>
    <property type="match status" value="1"/>
</dbReference>
<dbReference type="InterPro" id="IPR053772">
    <property type="entry name" value="At1g61320/At1g61330-like"/>
</dbReference>
<dbReference type="EMBL" id="QPKB01000003">
    <property type="protein sequence ID" value="RWR80787.1"/>
    <property type="molecule type" value="Genomic_DNA"/>
</dbReference>
<dbReference type="InterPro" id="IPR053781">
    <property type="entry name" value="F-box_AtFBL13-like"/>
</dbReference>
<dbReference type="InterPro" id="IPR032675">
    <property type="entry name" value="LRR_dom_sf"/>
</dbReference>
<evidence type="ECO:0000256" key="1">
    <source>
        <dbReference type="SAM" id="MobiDB-lite"/>
    </source>
</evidence>
<feature type="compositionally biased region" description="Low complexity" evidence="1">
    <location>
        <begin position="173"/>
        <end position="185"/>
    </location>
</feature>
<dbReference type="AlphaFoldDB" id="A0A3S3NJA4"/>
<dbReference type="Pfam" id="PF10536">
    <property type="entry name" value="PMD"/>
    <property type="match status" value="1"/>
</dbReference>
<dbReference type="PANTHER" id="PTHR34145">
    <property type="entry name" value="OS02G0105600 PROTEIN"/>
    <property type="match status" value="1"/>
</dbReference>
<evidence type="ECO:0000313" key="3">
    <source>
        <dbReference type="EMBL" id="RWR80787.1"/>
    </source>
</evidence>
<evidence type="ECO:0000313" key="4">
    <source>
        <dbReference type="Proteomes" id="UP000283530"/>
    </source>
</evidence>
<dbReference type="InterPro" id="IPR036047">
    <property type="entry name" value="F-box-like_dom_sf"/>
</dbReference>
<dbReference type="OrthoDB" id="612216at2759"/>
<dbReference type="InterPro" id="IPR006566">
    <property type="entry name" value="FBD"/>
</dbReference>
<feature type="region of interest" description="Disordered" evidence="1">
    <location>
        <begin position="166"/>
        <end position="188"/>
    </location>
</feature>
<protein>
    <submittedName>
        <fullName evidence="3">F-box/FBD/LRR-repeat-like protein isoform X1</fullName>
    </submittedName>
</protein>
<dbReference type="InterPro" id="IPR019557">
    <property type="entry name" value="AminoTfrase-like_pln_mobile"/>
</dbReference>
<dbReference type="InterPro" id="IPR055411">
    <property type="entry name" value="LRR_FXL15/At3g58940/PEG3-like"/>
</dbReference>
<dbReference type="Pfam" id="PF00646">
    <property type="entry name" value="F-box"/>
    <property type="match status" value="1"/>
</dbReference>
<evidence type="ECO:0000259" key="2">
    <source>
        <dbReference type="SMART" id="SM00579"/>
    </source>
</evidence>
<dbReference type="SUPFAM" id="SSF52047">
    <property type="entry name" value="RNI-like"/>
    <property type="match status" value="1"/>
</dbReference>
<proteinExistence type="predicted"/>
<dbReference type="CDD" id="cd22160">
    <property type="entry name" value="F-box_AtFBL13-like"/>
    <property type="match status" value="1"/>
</dbReference>
<dbReference type="Proteomes" id="UP000283530">
    <property type="component" value="Unassembled WGS sequence"/>
</dbReference>
<dbReference type="InterPro" id="IPR001810">
    <property type="entry name" value="F-box_dom"/>
</dbReference>
<gene>
    <name evidence="3" type="ORF">CKAN_00944500</name>
</gene>
<organism evidence="3 4">
    <name type="scientific">Cinnamomum micranthum f. kanehirae</name>
    <dbReference type="NCBI Taxonomy" id="337451"/>
    <lineage>
        <taxon>Eukaryota</taxon>
        <taxon>Viridiplantae</taxon>
        <taxon>Streptophyta</taxon>
        <taxon>Embryophyta</taxon>
        <taxon>Tracheophyta</taxon>
        <taxon>Spermatophyta</taxon>
        <taxon>Magnoliopsida</taxon>
        <taxon>Magnoliidae</taxon>
        <taxon>Laurales</taxon>
        <taxon>Lauraceae</taxon>
        <taxon>Cinnamomum</taxon>
    </lineage>
</organism>